<comment type="caution">
    <text evidence="2">The sequence shown here is derived from an EMBL/GenBank/DDBJ whole genome shotgun (WGS) entry which is preliminary data.</text>
</comment>
<organism evidence="2 3">
    <name type="scientific">Ridgeia piscesae</name>
    <name type="common">Tubeworm</name>
    <dbReference type="NCBI Taxonomy" id="27915"/>
    <lineage>
        <taxon>Eukaryota</taxon>
        <taxon>Metazoa</taxon>
        <taxon>Spiralia</taxon>
        <taxon>Lophotrochozoa</taxon>
        <taxon>Annelida</taxon>
        <taxon>Polychaeta</taxon>
        <taxon>Sedentaria</taxon>
        <taxon>Canalipalpata</taxon>
        <taxon>Sabellida</taxon>
        <taxon>Siboglinidae</taxon>
        <taxon>Ridgeia</taxon>
    </lineage>
</organism>
<reference evidence="2" key="1">
    <citation type="journal article" date="2023" name="Mol. Biol. Evol.">
        <title>Third-Generation Sequencing Reveals the Adaptive Role of the Epigenome in Three Deep-Sea Polychaetes.</title>
        <authorList>
            <person name="Perez M."/>
            <person name="Aroh O."/>
            <person name="Sun Y."/>
            <person name="Lan Y."/>
            <person name="Juniper S.K."/>
            <person name="Young C.R."/>
            <person name="Angers B."/>
            <person name="Qian P.Y."/>
        </authorList>
    </citation>
    <scope>NUCLEOTIDE SEQUENCE</scope>
    <source>
        <strain evidence="2">R07B-5</strain>
    </source>
</reference>
<keyword evidence="3" id="KW-1185">Reference proteome</keyword>
<dbReference type="Proteomes" id="UP001209878">
    <property type="component" value="Unassembled WGS sequence"/>
</dbReference>
<feature type="compositionally biased region" description="Basic and acidic residues" evidence="1">
    <location>
        <begin position="143"/>
        <end position="152"/>
    </location>
</feature>
<gene>
    <name evidence="2" type="ORF">NP493_33g02067</name>
</gene>
<proteinExistence type="predicted"/>
<dbReference type="EMBL" id="JAODUO010000033">
    <property type="protein sequence ID" value="KAK2192332.1"/>
    <property type="molecule type" value="Genomic_DNA"/>
</dbReference>
<evidence type="ECO:0000256" key="1">
    <source>
        <dbReference type="SAM" id="MobiDB-lite"/>
    </source>
</evidence>
<evidence type="ECO:0000313" key="2">
    <source>
        <dbReference type="EMBL" id="KAK2192332.1"/>
    </source>
</evidence>
<name>A0AAD9PD06_RIDPI</name>
<dbReference type="AlphaFoldDB" id="A0AAD9PD06"/>
<protein>
    <submittedName>
        <fullName evidence="2">Uncharacterized protein</fullName>
    </submittedName>
</protein>
<accession>A0AAD9PD06</accession>
<evidence type="ECO:0000313" key="3">
    <source>
        <dbReference type="Proteomes" id="UP001209878"/>
    </source>
</evidence>
<sequence length="302" mass="34126">MTTTSPVAIDPIRMSRKPAAQSPMANLSQISQHPVTMTTSDGMPLNFVAKMKYFEKEIAEQKGPKPKAEKTFSYLQEHEVAQLRQEEEAKASAMTEEDLRQYRQETVGFDNSEMDRLMSSKPQVIRTAKAERRSQGQLVPPPGEKESLSPAEERALQAEKRSAWRQARMKSLEEDAMRAQAVIQRDQRLRQQGLAPVDENTTSERVSANGGIRELSKCSPVPCRRLVLSSCPGNTRVHETTHVLNEKVTRKVEQYEDPATGKLGFQTVEYVEKLVEHKVETRNEQIVGLQLELESTQQNGHN</sequence>
<feature type="region of interest" description="Disordered" evidence="1">
    <location>
        <begin position="129"/>
        <end position="152"/>
    </location>
</feature>